<protein>
    <submittedName>
        <fullName evidence="3">Uncharacterized protein</fullName>
    </submittedName>
</protein>
<proteinExistence type="predicted"/>
<dbReference type="PANTHER" id="PTHR36578:SF1">
    <property type="entry name" value="APPLE DOMAIN-CONTAINING PROTEIN"/>
    <property type="match status" value="1"/>
</dbReference>
<feature type="transmembrane region" description="Helical" evidence="2">
    <location>
        <begin position="280"/>
        <end position="300"/>
    </location>
</feature>
<organism evidence="3 4">
    <name type="scientific">Alternaria panax</name>
    <dbReference type="NCBI Taxonomy" id="48097"/>
    <lineage>
        <taxon>Eukaryota</taxon>
        <taxon>Fungi</taxon>
        <taxon>Dikarya</taxon>
        <taxon>Ascomycota</taxon>
        <taxon>Pezizomycotina</taxon>
        <taxon>Dothideomycetes</taxon>
        <taxon>Pleosporomycetidae</taxon>
        <taxon>Pleosporales</taxon>
        <taxon>Pleosporineae</taxon>
        <taxon>Pleosporaceae</taxon>
        <taxon>Alternaria</taxon>
        <taxon>Alternaria sect. Panax</taxon>
    </lineage>
</organism>
<dbReference type="AlphaFoldDB" id="A0AAD4FD87"/>
<dbReference type="Proteomes" id="UP001199106">
    <property type="component" value="Unassembled WGS sequence"/>
</dbReference>
<name>A0AAD4FD87_9PLEO</name>
<keyword evidence="2" id="KW-1133">Transmembrane helix</keyword>
<dbReference type="EMBL" id="JAANER010000007">
    <property type="protein sequence ID" value="KAG9187280.1"/>
    <property type="molecule type" value="Genomic_DNA"/>
</dbReference>
<evidence type="ECO:0000313" key="4">
    <source>
        <dbReference type="Proteomes" id="UP001199106"/>
    </source>
</evidence>
<keyword evidence="2" id="KW-0472">Membrane</keyword>
<evidence type="ECO:0000256" key="1">
    <source>
        <dbReference type="SAM" id="MobiDB-lite"/>
    </source>
</evidence>
<evidence type="ECO:0000256" key="2">
    <source>
        <dbReference type="SAM" id="Phobius"/>
    </source>
</evidence>
<keyword evidence="4" id="KW-1185">Reference proteome</keyword>
<accession>A0AAD4FD87</accession>
<evidence type="ECO:0000313" key="3">
    <source>
        <dbReference type="EMBL" id="KAG9187280.1"/>
    </source>
</evidence>
<keyword evidence="2" id="KW-0812">Transmembrane</keyword>
<gene>
    <name evidence="3" type="ORF">G6011_05151</name>
</gene>
<dbReference type="PANTHER" id="PTHR36578">
    <property type="entry name" value="CHROMOSOME 15, WHOLE GENOME SHOTGUN SEQUENCE"/>
    <property type="match status" value="1"/>
</dbReference>
<comment type="caution">
    <text evidence="3">The sequence shown here is derived from an EMBL/GenBank/DDBJ whole genome shotgun (WGS) entry which is preliminary data.</text>
</comment>
<reference evidence="3" key="1">
    <citation type="submission" date="2021-07" db="EMBL/GenBank/DDBJ databases">
        <title>Genome Resource of American Ginseng Black Spot Pathogen Alternaria panax.</title>
        <authorList>
            <person name="Qiu C."/>
            <person name="Wang W."/>
            <person name="Liu Z."/>
        </authorList>
    </citation>
    <scope>NUCLEOTIDE SEQUENCE</scope>
    <source>
        <strain evidence="3">BNCC115425</strain>
    </source>
</reference>
<sequence length="302" mass="32406">MANTTSLSLVAATLNVANIPTLTPMTATTMATPTTLTPTPTMSSPTTSITPNISISTTPIPIQNTQGDCLPQAPGYGPTLSSPLSNSEDTIESFYTSPLLRDPALDATTPHGYSLAFRGANASYVGAEYLSFYELEAYSPTECASKCLNWAISIPQGDEPEPRPTFTFTERLGSSATTPTSTSTRRVQVCNSFNIYFERSPAINLGSECKIAESRTLIKCALWGEKDMQEEGVTNIGYQEWDFQVVIAGSNGYRYGVEEKKEDVKSDAGKTVTLGIRMEIARTLLAGVVGLLIVGCIGFLGY</sequence>
<feature type="region of interest" description="Disordered" evidence="1">
    <location>
        <begin position="29"/>
        <end position="52"/>
    </location>
</feature>